<evidence type="ECO:0000313" key="2">
    <source>
        <dbReference type="Proteomes" id="UP000076858"/>
    </source>
</evidence>
<reference evidence="1 2" key="1">
    <citation type="submission" date="2016-03" db="EMBL/GenBank/DDBJ databases">
        <title>EvidentialGene: Evidence-directed Construction of Genes on Genomes.</title>
        <authorList>
            <person name="Gilbert D.G."/>
            <person name="Choi J.-H."/>
            <person name="Mockaitis K."/>
            <person name="Colbourne J."/>
            <person name="Pfrender M."/>
        </authorList>
    </citation>
    <scope>NUCLEOTIDE SEQUENCE [LARGE SCALE GENOMIC DNA]</scope>
    <source>
        <strain evidence="1 2">Xinb3</strain>
        <tissue evidence="1">Complete organism</tissue>
    </source>
</reference>
<accession>A0A164RLM3</accession>
<dbReference type="Proteomes" id="UP000076858">
    <property type="component" value="Unassembled WGS sequence"/>
</dbReference>
<proteinExistence type="predicted"/>
<keyword evidence="2" id="KW-1185">Reference proteome</keyword>
<dbReference type="EMBL" id="LRGB01002190">
    <property type="protein sequence ID" value="KZS08758.1"/>
    <property type="molecule type" value="Genomic_DNA"/>
</dbReference>
<protein>
    <submittedName>
        <fullName evidence="1">Uncharacterized protein</fullName>
    </submittedName>
</protein>
<name>A0A164RLM3_9CRUS</name>
<sequence>MILFFFKEERHKRDIEEITSALVEYEITIISILTRISTEKKKKKKGKMINREKEEHLIERWADNRLEQKQNTGIVGSK</sequence>
<comment type="caution">
    <text evidence="1">The sequence shown here is derived from an EMBL/GenBank/DDBJ whole genome shotgun (WGS) entry which is preliminary data.</text>
</comment>
<dbReference type="AlphaFoldDB" id="A0A164RLM3"/>
<evidence type="ECO:0000313" key="1">
    <source>
        <dbReference type="EMBL" id="KZS08758.1"/>
    </source>
</evidence>
<gene>
    <name evidence="1" type="ORF">APZ42_027451</name>
</gene>
<organism evidence="1 2">
    <name type="scientific">Daphnia magna</name>
    <dbReference type="NCBI Taxonomy" id="35525"/>
    <lineage>
        <taxon>Eukaryota</taxon>
        <taxon>Metazoa</taxon>
        <taxon>Ecdysozoa</taxon>
        <taxon>Arthropoda</taxon>
        <taxon>Crustacea</taxon>
        <taxon>Branchiopoda</taxon>
        <taxon>Diplostraca</taxon>
        <taxon>Cladocera</taxon>
        <taxon>Anomopoda</taxon>
        <taxon>Daphniidae</taxon>
        <taxon>Daphnia</taxon>
    </lineage>
</organism>